<evidence type="ECO:0000313" key="4">
    <source>
        <dbReference type="EMBL" id="PFH47574.1"/>
    </source>
</evidence>
<evidence type="ECO:0000256" key="2">
    <source>
        <dbReference type="SAM" id="Phobius"/>
    </source>
</evidence>
<reference evidence="4 5" key="1">
    <citation type="submission" date="2014-02" db="EMBL/GenBank/DDBJ databases">
        <title>Transposable element dynamics among asymbiotic and ectomycorrhizal Amanita fungi.</title>
        <authorList>
            <consortium name="DOE Joint Genome Institute"/>
            <person name="Hess J."/>
            <person name="Skrede I."/>
            <person name="Wolfe B."/>
            <person name="LaButti K."/>
            <person name="Ohm R.A."/>
            <person name="Grigoriev I.V."/>
            <person name="Pringle A."/>
        </authorList>
    </citation>
    <scope>NUCLEOTIDE SEQUENCE [LARGE SCALE GENOMIC DNA]</scope>
    <source>
        <strain evidence="4 5">SKay4041</strain>
    </source>
</reference>
<dbReference type="STRING" id="703135.A0A2A9NE34"/>
<feature type="transmembrane region" description="Helical" evidence="2">
    <location>
        <begin position="305"/>
        <end position="329"/>
    </location>
</feature>
<dbReference type="OrthoDB" id="5584247at2759"/>
<feature type="region of interest" description="Disordered" evidence="1">
    <location>
        <begin position="107"/>
        <end position="186"/>
    </location>
</feature>
<feature type="compositionally biased region" description="Polar residues" evidence="1">
    <location>
        <begin position="166"/>
        <end position="186"/>
    </location>
</feature>
<accession>A0A2A9NE34</accession>
<evidence type="ECO:0000256" key="1">
    <source>
        <dbReference type="SAM" id="MobiDB-lite"/>
    </source>
</evidence>
<evidence type="ECO:0000259" key="3">
    <source>
        <dbReference type="PROSITE" id="PS50132"/>
    </source>
</evidence>
<keyword evidence="2" id="KW-0472">Membrane</keyword>
<keyword evidence="2" id="KW-1133">Transmembrane helix</keyword>
<dbReference type="PANTHER" id="PTHR13155">
    <property type="entry name" value="A-KINASE ANCHOR PROTEINS"/>
    <property type="match status" value="1"/>
</dbReference>
<dbReference type="InterPro" id="IPR052246">
    <property type="entry name" value="Cell_Polariz_PKAAnc"/>
</dbReference>
<dbReference type="InterPro" id="IPR044926">
    <property type="entry name" value="RGS_subdomain_2"/>
</dbReference>
<dbReference type="SMART" id="SM00315">
    <property type="entry name" value="RGS"/>
    <property type="match status" value="1"/>
</dbReference>
<dbReference type="SUPFAM" id="SSF48097">
    <property type="entry name" value="Regulator of G-protein signaling, RGS"/>
    <property type="match status" value="1"/>
</dbReference>
<dbReference type="PANTHER" id="PTHR13155:SF1">
    <property type="entry name" value="A-KINASE ANCHOR PROTEIN 10, MITOCHONDRIAL"/>
    <property type="match status" value="1"/>
</dbReference>
<dbReference type="GO" id="GO:0008104">
    <property type="term" value="P:intracellular protein localization"/>
    <property type="evidence" value="ECO:0007669"/>
    <property type="project" value="TreeGrafter"/>
</dbReference>
<sequence length="417" mass="47474">MPSGDDQRQQDDWANNRNNRLPSFTEVLSRRTRPPVDLFMFYLFLQREGAEDILDFWLDVQQHENLCRAYFKDVRKSGRTIKEDWPQYWDYARRRGSIYGTVVGLNPETKRSTTSTGEMLTESEKKHLAAIGSSDERYGTTRSTSPRPPAETSRATPAPSTDPLEGSTQPPRSSTPFSLSGRTPTLFNLRRASRAPTIIPRSSAITRMDLIASAERIFYRYLSPAGNTVNSQENHEIYLPPSLRINSFPLSSSQEPKTQAELNTLAQVPDLFHAQKEYCFRAMEQDAFPRFLRSKAFGNLTPISALVRLIVGLIVLWVGLAAAFSLVFLDVKPKSKRFFLFIPFTLAVLFLVSHQYELDPFLVFLGQSETTPFRTLTIREPYVRKLLIGRAIWVSLLVAVFSTVLTIIFWAVPGHRL</sequence>
<proteinExistence type="predicted"/>
<feature type="transmembrane region" description="Helical" evidence="2">
    <location>
        <begin position="338"/>
        <end position="356"/>
    </location>
</feature>
<keyword evidence="2" id="KW-0812">Transmembrane</keyword>
<protein>
    <recommendedName>
        <fullName evidence="3">RGS domain-containing protein</fullName>
    </recommendedName>
</protein>
<feature type="transmembrane region" description="Helical" evidence="2">
    <location>
        <begin position="391"/>
        <end position="412"/>
    </location>
</feature>
<keyword evidence="5" id="KW-1185">Reference proteome</keyword>
<gene>
    <name evidence="4" type="ORF">AMATHDRAFT_151789</name>
</gene>
<dbReference type="AlphaFoldDB" id="A0A2A9NE34"/>
<dbReference type="EMBL" id="KZ302104">
    <property type="protein sequence ID" value="PFH47574.1"/>
    <property type="molecule type" value="Genomic_DNA"/>
</dbReference>
<dbReference type="GO" id="GO:0005886">
    <property type="term" value="C:plasma membrane"/>
    <property type="evidence" value="ECO:0007669"/>
    <property type="project" value="TreeGrafter"/>
</dbReference>
<dbReference type="PROSITE" id="PS50132">
    <property type="entry name" value="RGS"/>
    <property type="match status" value="2"/>
</dbReference>
<feature type="domain" description="RGS" evidence="3">
    <location>
        <begin position="269"/>
        <end position="301"/>
    </location>
</feature>
<dbReference type="InterPro" id="IPR036305">
    <property type="entry name" value="RGS_sf"/>
</dbReference>
<feature type="domain" description="RGS" evidence="3">
    <location>
        <begin position="27"/>
        <end position="85"/>
    </location>
</feature>
<evidence type="ECO:0000313" key="5">
    <source>
        <dbReference type="Proteomes" id="UP000242287"/>
    </source>
</evidence>
<organism evidence="4 5">
    <name type="scientific">Amanita thiersii Skay4041</name>
    <dbReference type="NCBI Taxonomy" id="703135"/>
    <lineage>
        <taxon>Eukaryota</taxon>
        <taxon>Fungi</taxon>
        <taxon>Dikarya</taxon>
        <taxon>Basidiomycota</taxon>
        <taxon>Agaricomycotina</taxon>
        <taxon>Agaricomycetes</taxon>
        <taxon>Agaricomycetidae</taxon>
        <taxon>Agaricales</taxon>
        <taxon>Pluteineae</taxon>
        <taxon>Amanitaceae</taxon>
        <taxon>Amanita</taxon>
    </lineage>
</organism>
<dbReference type="Proteomes" id="UP000242287">
    <property type="component" value="Unassembled WGS sequence"/>
</dbReference>
<dbReference type="Gene3D" id="1.10.167.10">
    <property type="entry name" value="Regulator of G-protein Signalling 4, domain 2"/>
    <property type="match status" value="1"/>
</dbReference>
<name>A0A2A9NE34_9AGAR</name>
<dbReference type="InterPro" id="IPR016137">
    <property type="entry name" value="RGS"/>
</dbReference>